<reference evidence="2" key="1">
    <citation type="submission" date="2015-08" db="EMBL/GenBank/DDBJ databases">
        <title>Fjat-10028 dsm 16317.</title>
        <authorList>
            <person name="Liu B."/>
            <person name="Wang J."/>
            <person name="Zhu Y."/>
            <person name="Liu G."/>
            <person name="Chen Q."/>
            <person name="Chen Z."/>
            <person name="Lan J."/>
            <person name="Che J."/>
            <person name="Ge C."/>
            <person name="Shi H."/>
            <person name="Pan Z."/>
            <person name="Liu X."/>
        </authorList>
    </citation>
    <scope>NUCLEOTIDE SEQUENCE [LARGE SCALE GENOMIC DNA]</scope>
    <source>
        <strain evidence="2">DSM 16317</strain>
    </source>
</reference>
<sequence length="95" mass="11841">MKYYYQGEEIIDFSEITVHIIEADRNEQRMIYLVRKLFQFPVIFIVDDTMKTNSTFDMKTTETRLQRKDLHMHMKEWKGFKTHHHFITRRRKNEK</sequence>
<name>A0A0M0LEX8_9BACL</name>
<accession>A0A0M0LEX8</accession>
<keyword evidence="2" id="KW-1185">Reference proteome</keyword>
<dbReference type="AlphaFoldDB" id="A0A0M0LEX8"/>
<dbReference type="EMBL" id="LILB01000005">
    <property type="protein sequence ID" value="KOO49660.1"/>
    <property type="molecule type" value="Genomic_DNA"/>
</dbReference>
<evidence type="ECO:0000313" key="1">
    <source>
        <dbReference type="EMBL" id="KOO49660.1"/>
    </source>
</evidence>
<dbReference type="OrthoDB" id="2453465at2"/>
<evidence type="ECO:0000313" key="2">
    <source>
        <dbReference type="Proteomes" id="UP000036867"/>
    </source>
</evidence>
<proteinExistence type="predicted"/>
<dbReference type="STRING" id="263475.AMD00_15125"/>
<dbReference type="RefSeq" id="WP_053417835.1">
    <property type="nucleotide sequence ID" value="NZ_JBCMHV010000008.1"/>
</dbReference>
<gene>
    <name evidence="1" type="ORF">AMD00_15125</name>
</gene>
<dbReference type="GeneID" id="301137428"/>
<organism evidence="1 2">
    <name type="scientific">Viridibacillus arvi</name>
    <dbReference type="NCBI Taxonomy" id="263475"/>
    <lineage>
        <taxon>Bacteria</taxon>
        <taxon>Bacillati</taxon>
        <taxon>Bacillota</taxon>
        <taxon>Bacilli</taxon>
        <taxon>Bacillales</taxon>
        <taxon>Caryophanaceae</taxon>
        <taxon>Viridibacillus</taxon>
    </lineage>
</organism>
<comment type="caution">
    <text evidence="1">The sequence shown here is derived from an EMBL/GenBank/DDBJ whole genome shotgun (WGS) entry which is preliminary data.</text>
</comment>
<dbReference type="Proteomes" id="UP000036867">
    <property type="component" value="Unassembled WGS sequence"/>
</dbReference>
<protein>
    <submittedName>
        <fullName evidence="1">Uncharacterized protein</fullName>
    </submittedName>
</protein>